<evidence type="ECO:0000256" key="8">
    <source>
        <dbReference type="ARBA" id="ARBA00022989"/>
    </source>
</evidence>
<evidence type="ECO:0000313" key="14">
    <source>
        <dbReference type="Proteomes" id="UP000009144"/>
    </source>
</evidence>
<dbReference type="InterPro" id="IPR006260">
    <property type="entry name" value="TonB/TolA_C"/>
</dbReference>
<dbReference type="STRING" id="754476.Q7A_2165"/>
<dbReference type="InterPro" id="IPR037682">
    <property type="entry name" value="TonB_C"/>
</dbReference>
<evidence type="ECO:0000256" key="11">
    <source>
        <dbReference type="SAM" id="MobiDB-lite"/>
    </source>
</evidence>
<dbReference type="InterPro" id="IPR051045">
    <property type="entry name" value="TonB-dependent_transducer"/>
</dbReference>
<dbReference type="Pfam" id="PF03544">
    <property type="entry name" value="TonB_C"/>
    <property type="match status" value="1"/>
</dbReference>
<evidence type="ECO:0000259" key="12">
    <source>
        <dbReference type="PROSITE" id="PS52015"/>
    </source>
</evidence>
<keyword evidence="10" id="KW-0735">Signal-anchor</keyword>
<evidence type="ECO:0000313" key="13">
    <source>
        <dbReference type="EMBL" id="AFI84979.1"/>
    </source>
</evidence>
<reference evidence="13 14" key="2">
    <citation type="journal article" date="2013" name="Int. J. Syst. Evol. Microbiol.">
        <title>Methylophaga nitratireducenticrescens sp. nov. and Methylophaga frappieri sp. nov., isolated from the biofilm of the methanol-fed denitrification system treating the seawater at the Montreal Biodome.</title>
        <authorList>
            <person name="Villeneuve C."/>
            <person name="Martineau C."/>
            <person name="Mauffrey F."/>
            <person name="Villemur R."/>
        </authorList>
    </citation>
    <scope>NUCLEOTIDE SEQUENCE [LARGE SCALE GENOMIC DNA]</scope>
    <source>
        <strain evidence="13 14">JAM1</strain>
    </source>
</reference>
<dbReference type="GO" id="GO:0030288">
    <property type="term" value="C:outer membrane-bounded periplasmic space"/>
    <property type="evidence" value="ECO:0007669"/>
    <property type="project" value="InterPro"/>
</dbReference>
<keyword evidence="14" id="KW-1185">Reference proteome</keyword>
<proteinExistence type="inferred from homology"/>
<keyword evidence="9" id="KW-0472">Membrane</keyword>
<dbReference type="InterPro" id="IPR003538">
    <property type="entry name" value="TonB"/>
</dbReference>
<dbReference type="EMBL" id="CP003390">
    <property type="protein sequence ID" value="AFI84979.1"/>
    <property type="molecule type" value="Genomic_DNA"/>
</dbReference>
<name>I1XKR0_METNJ</name>
<dbReference type="PANTHER" id="PTHR33446:SF2">
    <property type="entry name" value="PROTEIN TONB"/>
    <property type="match status" value="1"/>
</dbReference>
<dbReference type="eggNOG" id="COG0810">
    <property type="taxonomic scope" value="Bacteria"/>
</dbReference>
<dbReference type="HOGENOM" id="CLU_088571_0_0_6"/>
<comment type="subcellular location">
    <subcellularLocation>
        <location evidence="1 10">Cell inner membrane</location>
        <topology evidence="1 10">Single-pass membrane protein</topology>
        <orientation evidence="1 10">Periplasmic side</orientation>
    </subcellularLocation>
</comment>
<dbReference type="Proteomes" id="UP000009144">
    <property type="component" value="Chromosome"/>
</dbReference>
<keyword evidence="6" id="KW-0812">Transmembrane</keyword>
<dbReference type="RefSeq" id="WP_014707347.1">
    <property type="nucleotide sequence ID" value="NC_017857.3"/>
</dbReference>
<dbReference type="GO" id="GO:0015891">
    <property type="term" value="P:siderophore transport"/>
    <property type="evidence" value="ECO:0007669"/>
    <property type="project" value="InterPro"/>
</dbReference>
<gene>
    <name evidence="13" type="ordered locus">Q7A_2165</name>
</gene>
<comment type="similarity">
    <text evidence="2 10">Belongs to the TonB family.</text>
</comment>
<comment type="function">
    <text evidence="10">Interacts with outer membrane receptor proteins that carry out high-affinity binding and energy dependent uptake into the periplasmic space of specific substrates. It could act to transduce energy from the cytoplasmic membrane to specific energy-requiring processes in the outer membrane, resulting in the release into the periplasm of ligands bound by these outer membrane proteins.</text>
</comment>
<evidence type="ECO:0000256" key="4">
    <source>
        <dbReference type="ARBA" id="ARBA00022475"/>
    </source>
</evidence>
<evidence type="ECO:0000256" key="7">
    <source>
        <dbReference type="ARBA" id="ARBA00022927"/>
    </source>
</evidence>
<dbReference type="PROSITE" id="PS52015">
    <property type="entry name" value="TONB_CTD"/>
    <property type="match status" value="1"/>
</dbReference>
<evidence type="ECO:0000256" key="9">
    <source>
        <dbReference type="ARBA" id="ARBA00023136"/>
    </source>
</evidence>
<keyword evidence="4 10" id="KW-1003">Cell membrane</keyword>
<keyword evidence="8" id="KW-1133">Transmembrane helix</keyword>
<accession>I1XKR0</accession>
<dbReference type="SUPFAM" id="SSF74653">
    <property type="entry name" value="TolA/TonB C-terminal domain"/>
    <property type="match status" value="1"/>
</dbReference>
<evidence type="ECO:0000256" key="3">
    <source>
        <dbReference type="ARBA" id="ARBA00022448"/>
    </source>
</evidence>
<evidence type="ECO:0000256" key="5">
    <source>
        <dbReference type="ARBA" id="ARBA00022519"/>
    </source>
</evidence>
<dbReference type="GO" id="GO:0031992">
    <property type="term" value="F:energy transducer activity"/>
    <property type="evidence" value="ECO:0007669"/>
    <property type="project" value="InterPro"/>
</dbReference>
<keyword evidence="7 10" id="KW-0653">Protein transport</keyword>
<dbReference type="NCBIfam" id="TIGR01352">
    <property type="entry name" value="tonB_Cterm"/>
    <property type="match status" value="1"/>
</dbReference>
<sequence>MTDAGFYDDRFLTPPAENDGVKTSTLLLVGLFHLAMAGLLLNSWSPAQQDEPKLSTIKIQMLRLSKPVPETKPVEPVPMAIPEPVQPVFEPTPVAPKKPEPKPVVENELTFKRVEEKKPTPKKEVKPKLEKPEKKVVEKVVKQLEKRVSQPAETLPKPALAQQSKPINTAAKTPVKQYDSLNDDASETFSVERYKPIEKQAPEYPRGALRKGLEGDCTVRYTVNTKGDVESPEVLANCHPLFKKPSLEAAKTFRYSPRMVNGHAVAVNNVHNTFEYRIH</sequence>
<dbReference type="PANTHER" id="PTHR33446">
    <property type="entry name" value="PROTEIN TONB-RELATED"/>
    <property type="match status" value="1"/>
</dbReference>
<dbReference type="PRINTS" id="PR01374">
    <property type="entry name" value="TONBPROTEIN"/>
</dbReference>
<feature type="region of interest" description="Disordered" evidence="11">
    <location>
        <begin position="148"/>
        <end position="173"/>
    </location>
</feature>
<dbReference type="GO" id="GO:0098797">
    <property type="term" value="C:plasma membrane protein complex"/>
    <property type="evidence" value="ECO:0007669"/>
    <property type="project" value="TreeGrafter"/>
</dbReference>
<dbReference type="PATRIC" id="fig|754476.3.peg.2142"/>
<dbReference type="GO" id="GO:0055085">
    <property type="term" value="P:transmembrane transport"/>
    <property type="evidence" value="ECO:0007669"/>
    <property type="project" value="InterPro"/>
</dbReference>
<dbReference type="KEGG" id="mej:Q7A_2165"/>
<evidence type="ECO:0000256" key="6">
    <source>
        <dbReference type="ARBA" id="ARBA00022692"/>
    </source>
</evidence>
<dbReference type="GO" id="GO:0015031">
    <property type="term" value="P:protein transport"/>
    <property type="evidence" value="ECO:0007669"/>
    <property type="project" value="UniProtKB-UniRule"/>
</dbReference>
<organism evidence="13 14">
    <name type="scientific">Methylophaga nitratireducenticrescens</name>
    <dbReference type="NCBI Taxonomy" id="754476"/>
    <lineage>
        <taxon>Bacteria</taxon>
        <taxon>Pseudomonadati</taxon>
        <taxon>Pseudomonadota</taxon>
        <taxon>Gammaproteobacteria</taxon>
        <taxon>Thiotrichales</taxon>
        <taxon>Piscirickettsiaceae</taxon>
        <taxon>Methylophaga</taxon>
    </lineage>
</organism>
<dbReference type="Gene3D" id="3.30.1150.10">
    <property type="match status" value="1"/>
</dbReference>
<dbReference type="AlphaFoldDB" id="I1XKR0"/>
<evidence type="ECO:0000256" key="1">
    <source>
        <dbReference type="ARBA" id="ARBA00004383"/>
    </source>
</evidence>
<evidence type="ECO:0000256" key="2">
    <source>
        <dbReference type="ARBA" id="ARBA00006555"/>
    </source>
</evidence>
<protein>
    <recommendedName>
        <fullName evidence="10">Protein TonB</fullName>
    </recommendedName>
</protein>
<keyword evidence="5 10" id="KW-0997">Cell inner membrane</keyword>
<keyword evidence="3 10" id="KW-0813">Transport</keyword>
<evidence type="ECO:0000256" key="10">
    <source>
        <dbReference type="RuleBase" id="RU362123"/>
    </source>
</evidence>
<feature type="domain" description="TonB C-terminal" evidence="12">
    <location>
        <begin position="189"/>
        <end position="279"/>
    </location>
</feature>
<feature type="compositionally biased region" description="Polar residues" evidence="11">
    <location>
        <begin position="161"/>
        <end position="171"/>
    </location>
</feature>
<reference evidence="13 14" key="1">
    <citation type="journal article" date="2012" name="J. Bacteriol.">
        <title>Complete genome sequences of Methylophaga sp. strain JAM1 and Methylophaga sp. strain JAM7.</title>
        <authorList>
            <person name="Villeneuve C."/>
            <person name="Martineau C."/>
            <person name="Mauffrey F."/>
            <person name="Villemur R."/>
        </authorList>
    </citation>
    <scope>NUCLEOTIDE SEQUENCE [LARGE SCALE GENOMIC DNA]</scope>
    <source>
        <strain evidence="13 14">JAM1</strain>
    </source>
</reference>